<organism evidence="1 2">
    <name type="scientific">Renibacterium salmoninarum (strain ATCC 33209 / DSM 20767 / JCM 11484 / NBRC 15589 / NCIMB 2235)</name>
    <dbReference type="NCBI Taxonomy" id="288705"/>
    <lineage>
        <taxon>Bacteria</taxon>
        <taxon>Bacillati</taxon>
        <taxon>Actinomycetota</taxon>
        <taxon>Actinomycetes</taxon>
        <taxon>Micrococcales</taxon>
        <taxon>Micrococcaceae</taxon>
        <taxon>Renibacterium</taxon>
    </lineage>
</organism>
<name>A9WQV2_RENSM</name>
<dbReference type="Proteomes" id="UP000002007">
    <property type="component" value="Chromosome"/>
</dbReference>
<sequence>MNQMMHDLPPDGFGDAKDLLTKPGNYILDKMNGAMDANHTTGHDDKLKGTVSIGASGQLNDDVKASVKLDMAYEQNMSNGESTASAALKADAKLDLGDGLKLSENGELGMKVSMDKDHNITMLTLNAKGAFQGSMGVTGSHGPMPEGQKADFGTTISGGGQGSVQMDIRNTPENQSLITSYLSHAATGDNSGMASDLQKIYVASKVTLQADSVSKSESNLVDLDAGIGSLKIGGTSEYTTNVATGFKAANDTQIQLVRPNA</sequence>
<keyword evidence="2" id="KW-1185">Reference proteome</keyword>
<dbReference type="KEGG" id="rsa:RSal33209_1892"/>
<dbReference type="eggNOG" id="ENOG5033B2J">
    <property type="taxonomic scope" value="Bacteria"/>
</dbReference>
<dbReference type="RefSeq" id="WP_012245296.1">
    <property type="nucleotide sequence ID" value="NC_010168.1"/>
</dbReference>
<dbReference type="HOGENOM" id="CLU_1065071_0_0_11"/>
<dbReference type="AlphaFoldDB" id="A9WQV2"/>
<evidence type="ECO:0000313" key="2">
    <source>
        <dbReference type="Proteomes" id="UP000002007"/>
    </source>
</evidence>
<gene>
    <name evidence="1" type="ordered locus">RSal33209_1892</name>
</gene>
<protein>
    <submittedName>
        <fullName evidence="1">Uncharacterized protein</fullName>
    </submittedName>
</protein>
<reference evidence="2" key="1">
    <citation type="journal article" date="2008" name="J. Bacteriol.">
        <title>Genome sequence of the fish pathogen Renibacterium salmoninarum suggests reductive evolution away from an environmental Arthrobacter ancestor.</title>
        <authorList>
            <person name="Wiens G.D."/>
            <person name="Rockey D.D."/>
            <person name="Wu Z."/>
            <person name="Chang J."/>
            <person name="Levy R."/>
            <person name="Crane S."/>
            <person name="Chen D.S."/>
            <person name="Capri G.R."/>
            <person name="Burnett J.R."/>
            <person name="Sudheesh P.S."/>
            <person name="Schipma M.J."/>
            <person name="Burd H."/>
            <person name="Bhattacharyya A."/>
            <person name="Rhodes L.D."/>
            <person name="Kaul R."/>
            <person name="Strom M.S."/>
        </authorList>
    </citation>
    <scope>NUCLEOTIDE SEQUENCE [LARGE SCALE GENOMIC DNA]</scope>
    <source>
        <strain evidence="2">ATCC 33209 / DSM 20767 / JCM 11484 / NBRC 15589 / NCIMB 2235</strain>
    </source>
</reference>
<accession>A9WQV2</accession>
<dbReference type="EMBL" id="CP000910">
    <property type="protein sequence ID" value="ABY23625.1"/>
    <property type="molecule type" value="Genomic_DNA"/>
</dbReference>
<evidence type="ECO:0000313" key="1">
    <source>
        <dbReference type="EMBL" id="ABY23625.1"/>
    </source>
</evidence>
<proteinExistence type="predicted"/>
<dbReference type="STRING" id="288705.RSal33209_1892"/>